<keyword evidence="1" id="KW-0472">Membrane</keyword>
<evidence type="ECO:0000313" key="2">
    <source>
        <dbReference type="EMBL" id="VDM38930.1"/>
    </source>
</evidence>
<organism evidence="3 4">
    <name type="scientific">Toxocara canis</name>
    <name type="common">Canine roundworm</name>
    <dbReference type="NCBI Taxonomy" id="6265"/>
    <lineage>
        <taxon>Eukaryota</taxon>
        <taxon>Metazoa</taxon>
        <taxon>Ecdysozoa</taxon>
        <taxon>Nematoda</taxon>
        <taxon>Chromadorea</taxon>
        <taxon>Rhabditida</taxon>
        <taxon>Spirurina</taxon>
        <taxon>Ascaridomorpha</taxon>
        <taxon>Ascaridoidea</taxon>
        <taxon>Toxocaridae</taxon>
        <taxon>Toxocara</taxon>
    </lineage>
</organism>
<dbReference type="WBParaSite" id="TCNE_0000760901-mRNA-1">
    <property type="protein sequence ID" value="TCNE_0000760901-mRNA-1"/>
    <property type="gene ID" value="TCNE_0000760901"/>
</dbReference>
<name>A0A183UGI9_TOXCA</name>
<feature type="transmembrane region" description="Helical" evidence="1">
    <location>
        <begin position="7"/>
        <end position="23"/>
    </location>
</feature>
<gene>
    <name evidence="2" type="ORF">TCNE_LOCUS7609</name>
</gene>
<sequence>MDNYRHVAIHVNVFAYVSWPLFYRSWWCFLLHIFNGVASVLALAKLFTLINGFHAIMRFCANTSANDNVSSNTNYAAVD</sequence>
<evidence type="ECO:0000313" key="4">
    <source>
        <dbReference type="WBParaSite" id="TCNE_0000760901-mRNA-1"/>
    </source>
</evidence>
<keyword evidence="1" id="KW-1133">Transmembrane helix</keyword>
<reference evidence="2 3" key="2">
    <citation type="submission" date="2018-11" db="EMBL/GenBank/DDBJ databases">
        <authorList>
            <consortium name="Pathogen Informatics"/>
        </authorList>
    </citation>
    <scope>NUCLEOTIDE SEQUENCE [LARGE SCALE GENOMIC DNA]</scope>
</reference>
<evidence type="ECO:0000256" key="1">
    <source>
        <dbReference type="SAM" id="Phobius"/>
    </source>
</evidence>
<protein>
    <submittedName>
        <fullName evidence="4">TLC domain-containing protein</fullName>
    </submittedName>
</protein>
<proteinExistence type="predicted"/>
<evidence type="ECO:0000313" key="3">
    <source>
        <dbReference type="Proteomes" id="UP000050794"/>
    </source>
</evidence>
<feature type="transmembrane region" description="Helical" evidence="1">
    <location>
        <begin position="29"/>
        <end position="50"/>
    </location>
</feature>
<keyword evidence="3" id="KW-1185">Reference proteome</keyword>
<dbReference type="Proteomes" id="UP000050794">
    <property type="component" value="Unassembled WGS sequence"/>
</dbReference>
<keyword evidence="1" id="KW-0812">Transmembrane</keyword>
<accession>A0A183UGI9</accession>
<dbReference type="EMBL" id="UYWY01019718">
    <property type="protein sequence ID" value="VDM38930.1"/>
    <property type="molecule type" value="Genomic_DNA"/>
</dbReference>
<reference evidence="4" key="1">
    <citation type="submission" date="2016-06" db="UniProtKB">
        <authorList>
            <consortium name="WormBaseParasite"/>
        </authorList>
    </citation>
    <scope>IDENTIFICATION</scope>
</reference>
<dbReference type="AlphaFoldDB" id="A0A183UGI9"/>